<gene>
    <name evidence="9" type="primary">clpV</name>
    <name evidence="9" type="ORF">DN062_06145</name>
</gene>
<dbReference type="SMART" id="SM00382">
    <property type="entry name" value="AAA"/>
    <property type="match status" value="2"/>
</dbReference>
<dbReference type="InterPro" id="IPR041546">
    <property type="entry name" value="ClpA/ClpB_AAA_lid"/>
</dbReference>
<keyword evidence="4" id="KW-0067">ATP-binding</keyword>
<dbReference type="Proteomes" id="UP000250744">
    <property type="component" value="Unassembled WGS sequence"/>
</dbReference>
<dbReference type="CDD" id="cd00009">
    <property type="entry name" value="AAA"/>
    <property type="match status" value="1"/>
</dbReference>
<evidence type="ECO:0000313" key="10">
    <source>
        <dbReference type="Proteomes" id="UP000250744"/>
    </source>
</evidence>
<comment type="similarity">
    <text evidence="1">Belongs to the ClpA/ClpB family.</text>
</comment>
<evidence type="ECO:0000256" key="1">
    <source>
        <dbReference type="ARBA" id="ARBA00008675"/>
    </source>
</evidence>
<dbReference type="GO" id="GO:0005524">
    <property type="term" value="F:ATP binding"/>
    <property type="evidence" value="ECO:0007669"/>
    <property type="project" value="UniProtKB-KW"/>
</dbReference>
<sequence length="878" mass="96823">MDARALIGKLSDTARQGVETAASVAVGHRHYSVELEHLVIGLLRTETNTLAILLAPYQLNATLMIEAMEHSIAHFDQGNHHAPSFSSQVIDVFKKAWMLSSLEYGLPAISSAACLVVLFREESLRLLMLSRCRFLEKVDLDRIVREGQWLARQELEQTSSIDPEVPVAENDSINMPGLPKKASALERYTLDLTERARAGEIDPVTGRESEVRQVIDILCRRRQNNPLLAGEAGVGKTAIVEGLALRIVAGQVPDSLKQVVIRVLDLTLLQAGAGVRGEFEQRLKSVVEEVKQSSVPVILFIDEAHTLVGAGGSNGQGDAANILKPALARGELRTLAATTWAEYKGFFEKDAALTRRFQVVKVEEPSIEVACAMLRAVASRFETHHGVVVLAEAIEAAVTLSKRYISGRQLPDVGISLLDTACSRVSMQYQRHPSILEDLQGEMEALRVQVQRLEREQVLYGTEQQALAGLNETLAHLEIRETEILQRWHDERTRVDRIISIRNSLLEDGQEKASLLKELNHLQNELNEIQGEAPLVRPHVDKQVVSEVVSAWTGIPAGKMLSDELVRVMSLRQELGKRIIGQDHALDRVSESIRVSKAGLADPNQPLAVFMFCGTSGVGKTETALALADLIYGGEQNLTVINLSEYKEEHKVSLLMGAPPGYVGYGEGGVLTEAVRRKPYSVILLDEVEKAHPSIQDIFYQVFDKGMLKDGEGRDIDFRNTLIIMTSNAGTETLSAWHHDSEADQDLASIDRLIKPELLHYFKPAFLGRISIVPYLPLRDEAMQGIVALQLDRVVQRMHMEHGIELRYGADVVNAIVSRCQEVDTGARNAIHIIKKQLLPQLSLAILNHLGSGVELTSLLILVDDHGQLGLSVNGGSQ</sequence>
<dbReference type="Pfam" id="PF00004">
    <property type="entry name" value="AAA"/>
    <property type="match status" value="1"/>
</dbReference>
<dbReference type="RefSeq" id="WP_112158435.1">
    <property type="nucleotide sequence ID" value="NZ_QKRX01000003.1"/>
</dbReference>
<dbReference type="InterPro" id="IPR004176">
    <property type="entry name" value="Clp_R_N"/>
</dbReference>
<dbReference type="InterPro" id="IPR017729">
    <property type="entry name" value="ATPase_T6SS_ClpV1"/>
</dbReference>
<name>A0A364NPL7_9GAMM</name>
<feature type="domain" description="Clp ATPase C-terminal" evidence="8">
    <location>
        <begin position="778"/>
        <end position="869"/>
    </location>
</feature>
<feature type="domain" description="AAA+ ATPase" evidence="7">
    <location>
        <begin position="222"/>
        <end position="368"/>
    </location>
</feature>
<organism evidence="9 10">
    <name type="scientific">Nitrincola tibetensis</name>
    <dbReference type="NCBI Taxonomy" id="2219697"/>
    <lineage>
        <taxon>Bacteria</taxon>
        <taxon>Pseudomonadati</taxon>
        <taxon>Pseudomonadota</taxon>
        <taxon>Gammaproteobacteria</taxon>
        <taxon>Oceanospirillales</taxon>
        <taxon>Oceanospirillaceae</taxon>
        <taxon>Nitrincola</taxon>
    </lineage>
</organism>
<dbReference type="InterPro" id="IPR001270">
    <property type="entry name" value="ClpA/B"/>
</dbReference>
<evidence type="ECO:0000256" key="4">
    <source>
        <dbReference type="ARBA" id="ARBA00022840"/>
    </source>
</evidence>
<dbReference type="Gene3D" id="1.10.1780.10">
    <property type="entry name" value="Clp, N-terminal domain"/>
    <property type="match status" value="1"/>
</dbReference>
<dbReference type="InterPro" id="IPR019489">
    <property type="entry name" value="Clp_ATPase_C"/>
</dbReference>
<evidence type="ECO:0000256" key="6">
    <source>
        <dbReference type="SAM" id="Coils"/>
    </source>
</evidence>
<evidence type="ECO:0000256" key="5">
    <source>
        <dbReference type="ARBA" id="ARBA00023186"/>
    </source>
</evidence>
<dbReference type="InterPro" id="IPR018368">
    <property type="entry name" value="ClpA/B_CS1"/>
</dbReference>
<dbReference type="Pfam" id="PF10431">
    <property type="entry name" value="ClpB_D2-small"/>
    <property type="match status" value="1"/>
</dbReference>
<dbReference type="InterPro" id="IPR003593">
    <property type="entry name" value="AAA+_ATPase"/>
</dbReference>
<dbReference type="SMART" id="SM01086">
    <property type="entry name" value="ClpB_D2-small"/>
    <property type="match status" value="1"/>
</dbReference>
<keyword evidence="2" id="KW-0677">Repeat</keyword>
<dbReference type="Gene3D" id="3.40.50.300">
    <property type="entry name" value="P-loop containing nucleotide triphosphate hydrolases"/>
    <property type="match status" value="3"/>
</dbReference>
<dbReference type="PROSITE" id="PS00870">
    <property type="entry name" value="CLPAB_1"/>
    <property type="match status" value="1"/>
</dbReference>
<dbReference type="InterPro" id="IPR036628">
    <property type="entry name" value="Clp_N_dom_sf"/>
</dbReference>
<feature type="domain" description="AAA+ ATPase" evidence="7">
    <location>
        <begin position="606"/>
        <end position="765"/>
    </location>
</feature>
<dbReference type="NCBIfam" id="TIGR03345">
    <property type="entry name" value="VI_ClpV1"/>
    <property type="match status" value="1"/>
</dbReference>
<dbReference type="GO" id="GO:0005737">
    <property type="term" value="C:cytoplasm"/>
    <property type="evidence" value="ECO:0007669"/>
    <property type="project" value="TreeGrafter"/>
</dbReference>
<dbReference type="PANTHER" id="PTHR11638">
    <property type="entry name" value="ATP-DEPENDENT CLP PROTEASE"/>
    <property type="match status" value="1"/>
</dbReference>
<keyword evidence="10" id="KW-1185">Reference proteome</keyword>
<dbReference type="SUPFAM" id="SSF52540">
    <property type="entry name" value="P-loop containing nucleoside triphosphate hydrolases"/>
    <property type="match status" value="2"/>
</dbReference>
<dbReference type="InterPro" id="IPR027417">
    <property type="entry name" value="P-loop_NTPase"/>
</dbReference>
<dbReference type="Pfam" id="PF17871">
    <property type="entry name" value="AAA_lid_9"/>
    <property type="match status" value="1"/>
</dbReference>
<dbReference type="FunFam" id="3.40.50.300:FF:000025">
    <property type="entry name" value="ATP-dependent Clp protease subunit"/>
    <property type="match status" value="1"/>
</dbReference>
<dbReference type="PANTHER" id="PTHR11638:SF184">
    <property type="entry name" value="ATPASE WITH CHAPERONE ACTIVITY"/>
    <property type="match status" value="1"/>
</dbReference>
<dbReference type="Gene3D" id="1.10.8.60">
    <property type="match status" value="1"/>
</dbReference>
<feature type="coiled-coil region" evidence="6">
    <location>
        <begin position="505"/>
        <end position="532"/>
    </location>
</feature>
<keyword evidence="3" id="KW-0547">Nucleotide-binding</keyword>
<dbReference type="Pfam" id="PF02861">
    <property type="entry name" value="Clp_N"/>
    <property type="match status" value="1"/>
</dbReference>
<protein>
    <submittedName>
        <fullName evidence="9">Type VI secretion system ATPase TssH</fullName>
    </submittedName>
</protein>
<evidence type="ECO:0000256" key="3">
    <source>
        <dbReference type="ARBA" id="ARBA00022741"/>
    </source>
</evidence>
<dbReference type="GO" id="GO:0034605">
    <property type="term" value="P:cellular response to heat"/>
    <property type="evidence" value="ECO:0007669"/>
    <property type="project" value="TreeGrafter"/>
</dbReference>
<dbReference type="OrthoDB" id="9803641at2"/>
<evidence type="ECO:0000259" key="8">
    <source>
        <dbReference type="SMART" id="SM01086"/>
    </source>
</evidence>
<keyword evidence="5" id="KW-0143">Chaperone</keyword>
<dbReference type="Pfam" id="PF07724">
    <property type="entry name" value="AAA_2"/>
    <property type="match status" value="1"/>
</dbReference>
<dbReference type="SUPFAM" id="SSF81923">
    <property type="entry name" value="Double Clp-N motif"/>
    <property type="match status" value="1"/>
</dbReference>
<dbReference type="EMBL" id="QKRX01000003">
    <property type="protein sequence ID" value="RAU19048.1"/>
    <property type="molecule type" value="Genomic_DNA"/>
</dbReference>
<reference evidence="9 10" key="1">
    <citation type="submission" date="2018-06" db="EMBL/GenBank/DDBJ databases">
        <title>Nitrincola tibetense sp. nov., isolated from Lake XuguoCo on Tibetan Plateau.</title>
        <authorList>
            <person name="Xing P."/>
        </authorList>
    </citation>
    <scope>NUCLEOTIDE SEQUENCE [LARGE SCALE GENOMIC DNA]</scope>
    <source>
        <strain evidence="10">xg18</strain>
    </source>
</reference>
<dbReference type="PRINTS" id="PR00300">
    <property type="entry name" value="CLPPROTEASEA"/>
</dbReference>
<dbReference type="AlphaFoldDB" id="A0A364NPL7"/>
<evidence type="ECO:0000259" key="7">
    <source>
        <dbReference type="SMART" id="SM00382"/>
    </source>
</evidence>
<dbReference type="CDD" id="cd19499">
    <property type="entry name" value="RecA-like_ClpB_Hsp104-like"/>
    <property type="match status" value="1"/>
</dbReference>
<proteinExistence type="inferred from homology"/>
<comment type="caution">
    <text evidence="9">The sequence shown here is derived from an EMBL/GenBank/DDBJ whole genome shotgun (WGS) entry which is preliminary data.</text>
</comment>
<evidence type="ECO:0000313" key="9">
    <source>
        <dbReference type="EMBL" id="RAU19048.1"/>
    </source>
</evidence>
<evidence type="ECO:0000256" key="2">
    <source>
        <dbReference type="ARBA" id="ARBA00022737"/>
    </source>
</evidence>
<accession>A0A364NPL7</accession>
<keyword evidence="6" id="KW-0175">Coiled coil</keyword>
<dbReference type="GO" id="GO:0016887">
    <property type="term" value="F:ATP hydrolysis activity"/>
    <property type="evidence" value="ECO:0007669"/>
    <property type="project" value="InterPro"/>
</dbReference>
<dbReference type="InterPro" id="IPR003959">
    <property type="entry name" value="ATPase_AAA_core"/>
</dbReference>
<dbReference type="InterPro" id="IPR050130">
    <property type="entry name" value="ClpA_ClpB"/>
</dbReference>